<proteinExistence type="predicted"/>
<dbReference type="NCBIfam" id="NF011972">
    <property type="entry name" value="PRK15443.1-3"/>
    <property type="match status" value="1"/>
</dbReference>
<protein>
    <submittedName>
        <fullName evidence="1">Propanediol dehydratase small subunit</fullName>
    </submittedName>
</protein>
<dbReference type="Pfam" id="PF02287">
    <property type="entry name" value="Dehydratase_SU"/>
    <property type="match status" value="1"/>
</dbReference>
<dbReference type="PIRSF" id="PIRSF018505">
    <property type="entry name" value="Prpndl_dhdrts_sm"/>
    <property type="match status" value="1"/>
</dbReference>
<dbReference type="InterPro" id="IPR003207">
    <property type="entry name" value="Ppandiol/glycerol_DeHydtase_su"/>
</dbReference>
<dbReference type="RefSeq" id="WP_083611278.1">
    <property type="nucleotide sequence ID" value="NZ_FQZU01000053.1"/>
</dbReference>
<dbReference type="InterPro" id="IPR036091">
    <property type="entry name" value="Prodiol/glycerol_DeHase__sf_su"/>
</dbReference>
<dbReference type="STRING" id="1121393.SAMN02745216_04839"/>
<dbReference type="OrthoDB" id="3732589at2"/>
<name>A0A1M6YU67_9BACT</name>
<accession>A0A1M6YU67</accession>
<evidence type="ECO:0000313" key="1">
    <source>
        <dbReference type="EMBL" id="SHL21757.1"/>
    </source>
</evidence>
<sequence length="186" mass="20501">MVSFTKDQIADIIRKVGDGTSPEALESAVKNVLAKLQSEGLSAPASQGGKLDASSYPLGIKRKDLVKSATGLGLDDITIEKVIAGDIQFDDIKTRPETLAYQNEIAKSVNRPNLANNLARAGEMTRIPDARLLEMYNFLRPYRATKQEMISMAEELEEKYQAPACAKLVREAADVYEKNNRLKGDR</sequence>
<dbReference type="Gene3D" id="1.10.1510.20">
    <property type="entry name" value="Propanediol/glycerol dehydratase, small subunit"/>
    <property type="match status" value="1"/>
</dbReference>
<gene>
    <name evidence="1" type="ORF">SAMN02745216_04839</name>
</gene>
<dbReference type="SUPFAM" id="SSF47148">
    <property type="entry name" value="Diol dehydratase, gamma subunit"/>
    <property type="match status" value="1"/>
</dbReference>
<keyword evidence="2" id="KW-1185">Reference proteome</keyword>
<dbReference type="EMBL" id="FQZU01000053">
    <property type="protein sequence ID" value="SHL21757.1"/>
    <property type="molecule type" value="Genomic_DNA"/>
</dbReference>
<organism evidence="1 2">
    <name type="scientific">Desulfatibacillum alkenivorans DSM 16219</name>
    <dbReference type="NCBI Taxonomy" id="1121393"/>
    <lineage>
        <taxon>Bacteria</taxon>
        <taxon>Pseudomonadati</taxon>
        <taxon>Thermodesulfobacteriota</taxon>
        <taxon>Desulfobacteria</taxon>
        <taxon>Desulfobacterales</taxon>
        <taxon>Desulfatibacillaceae</taxon>
        <taxon>Desulfatibacillum</taxon>
    </lineage>
</organism>
<reference evidence="2" key="1">
    <citation type="submission" date="2016-11" db="EMBL/GenBank/DDBJ databases">
        <authorList>
            <person name="Varghese N."/>
            <person name="Submissions S."/>
        </authorList>
    </citation>
    <scope>NUCLEOTIDE SEQUENCE [LARGE SCALE GENOMIC DNA]</scope>
    <source>
        <strain evidence="2">DSM 16219</strain>
    </source>
</reference>
<dbReference type="AlphaFoldDB" id="A0A1M6YU67"/>
<dbReference type="Proteomes" id="UP000183994">
    <property type="component" value="Unassembled WGS sequence"/>
</dbReference>
<evidence type="ECO:0000313" key="2">
    <source>
        <dbReference type="Proteomes" id="UP000183994"/>
    </source>
</evidence>